<dbReference type="KEGG" id="gtt:GUITHDRAFT_122706"/>
<dbReference type="InterPro" id="IPR035965">
    <property type="entry name" value="PAS-like_dom_sf"/>
</dbReference>
<evidence type="ECO:0000313" key="3">
    <source>
        <dbReference type="Proteomes" id="UP000011087"/>
    </source>
</evidence>
<gene>
    <name evidence="1" type="ORF">GUITHDRAFT_122706</name>
</gene>
<dbReference type="HOGENOM" id="CLU_588578_0_0_1"/>
<accession>L1I5F4</accession>
<reference evidence="1 3" key="1">
    <citation type="journal article" date="2012" name="Nature">
        <title>Algal genomes reveal evolutionary mosaicism and the fate of nucleomorphs.</title>
        <authorList>
            <consortium name="DOE Joint Genome Institute"/>
            <person name="Curtis B.A."/>
            <person name="Tanifuji G."/>
            <person name="Burki F."/>
            <person name="Gruber A."/>
            <person name="Irimia M."/>
            <person name="Maruyama S."/>
            <person name="Arias M.C."/>
            <person name="Ball S.G."/>
            <person name="Gile G.H."/>
            <person name="Hirakawa Y."/>
            <person name="Hopkins J.F."/>
            <person name="Kuo A."/>
            <person name="Rensing S.A."/>
            <person name="Schmutz J."/>
            <person name="Symeonidi A."/>
            <person name="Elias M."/>
            <person name="Eveleigh R.J."/>
            <person name="Herman E.K."/>
            <person name="Klute M.J."/>
            <person name="Nakayama T."/>
            <person name="Obornik M."/>
            <person name="Reyes-Prieto A."/>
            <person name="Armbrust E.V."/>
            <person name="Aves S.J."/>
            <person name="Beiko R.G."/>
            <person name="Coutinho P."/>
            <person name="Dacks J.B."/>
            <person name="Durnford D.G."/>
            <person name="Fast N.M."/>
            <person name="Green B.R."/>
            <person name="Grisdale C.J."/>
            <person name="Hempel F."/>
            <person name="Henrissat B."/>
            <person name="Hoppner M.P."/>
            <person name="Ishida K."/>
            <person name="Kim E."/>
            <person name="Koreny L."/>
            <person name="Kroth P.G."/>
            <person name="Liu Y."/>
            <person name="Malik S.B."/>
            <person name="Maier U.G."/>
            <person name="McRose D."/>
            <person name="Mock T."/>
            <person name="Neilson J.A."/>
            <person name="Onodera N.T."/>
            <person name="Poole A.M."/>
            <person name="Pritham E.J."/>
            <person name="Richards T.A."/>
            <person name="Rocap G."/>
            <person name="Roy S.W."/>
            <person name="Sarai C."/>
            <person name="Schaack S."/>
            <person name="Shirato S."/>
            <person name="Slamovits C.H."/>
            <person name="Spencer D.F."/>
            <person name="Suzuki S."/>
            <person name="Worden A.Z."/>
            <person name="Zauner S."/>
            <person name="Barry K."/>
            <person name="Bell C."/>
            <person name="Bharti A.K."/>
            <person name="Crow J.A."/>
            <person name="Grimwood J."/>
            <person name="Kramer R."/>
            <person name="Lindquist E."/>
            <person name="Lucas S."/>
            <person name="Salamov A."/>
            <person name="McFadden G.I."/>
            <person name="Lane C.E."/>
            <person name="Keeling P.J."/>
            <person name="Gray M.W."/>
            <person name="Grigoriev I.V."/>
            <person name="Archibald J.M."/>
        </authorList>
    </citation>
    <scope>NUCLEOTIDE SEQUENCE</scope>
    <source>
        <strain evidence="1 3">CCMP2712</strain>
    </source>
</reference>
<dbReference type="EMBL" id="JH993365">
    <property type="protein sequence ID" value="EKX31090.1"/>
    <property type="molecule type" value="Genomic_DNA"/>
</dbReference>
<evidence type="ECO:0008006" key="4">
    <source>
        <dbReference type="Google" id="ProtNLM"/>
    </source>
</evidence>
<sequence length="465" mass="52235">MKVLSGMHDEEFCHAACKFFRQKVDMCLQSALAEVRGDGRETIIIVENSQPFHISQAKNMAIMGFEQKDVEGRSMRIFHGPGTDVQAISHAFVRSRRGEKSSVSTTLYTKLGMAVHGNMQIIPIVPEGGQEEITHNLIALSHSKTLLSDEMLSKNPDVPAVVIKKQEGRVVIDDCNEAFREAFGWTDFSLEGRTVSLLTGPESRKKLLLSLVDCAMTGIDDDGCVMALYTSDGRALVCSLEGFAVIDSKEHRLLKIEISVMEGPMLLSAAHAALDLCERLEDGSKMIVMDYMEEVKRGKQQKIEDVRIRGGKLEASRTCTISLIPVLDELTFKLCFVTLENIKEVELLRSCSEDSKAVGCCQADCAEAERSDLSSSMQLMFYNAPEVWKTHSSLMLWVLRSENLVRSWLWETDILTVVVNPQRLIEKWRSETAGQLLSCDTSSRHLWMLKMIYVAEKVKEEEEKR</sequence>
<proteinExistence type="predicted"/>
<dbReference type="EnsemblProtists" id="EKX31090">
    <property type="protein sequence ID" value="EKX31090"/>
    <property type="gene ID" value="GUITHDRAFT_122706"/>
</dbReference>
<dbReference type="PaxDb" id="55529-EKX31090"/>
<reference evidence="2" key="3">
    <citation type="submission" date="2015-06" db="UniProtKB">
        <authorList>
            <consortium name="EnsemblProtists"/>
        </authorList>
    </citation>
    <scope>IDENTIFICATION</scope>
</reference>
<protein>
    <recommendedName>
        <fullName evidence="4">PAS domain-containing protein</fullName>
    </recommendedName>
</protein>
<dbReference type="Gene3D" id="3.30.450.20">
    <property type="entry name" value="PAS domain"/>
    <property type="match status" value="2"/>
</dbReference>
<evidence type="ECO:0000313" key="1">
    <source>
        <dbReference type="EMBL" id="EKX31090.1"/>
    </source>
</evidence>
<dbReference type="Proteomes" id="UP000011087">
    <property type="component" value="Unassembled WGS sequence"/>
</dbReference>
<dbReference type="AlphaFoldDB" id="L1I5F4"/>
<organism evidence="1">
    <name type="scientific">Guillardia theta (strain CCMP2712)</name>
    <name type="common">Cryptophyte</name>
    <dbReference type="NCBI Taxonomy" id="905079"/>
    <lineage>
        <taxon>Eukaryota</taxon>
        <taxon>Cryptophyceae</taxon>
        <taxon>Pyrenomonadales</taxon>
        <taxon>Geminigeraceae</taxon>
        <taxon>Guillardia</taxon>
    </lineage>
</organism>
<keyword evidence="3" id="KW-1185">Reference proteome</keyword>
<dbReference type="SUPFAM" id="SSF55785">
    <property type="entry name" value="PYP-like sensor domain (PAS domain)"/>
    <property type="match status" value="1"/>
</dbReference>
<evidence type="ECO:0000313" key="2">
    <source>
        <dbReference type="EnsemblProtists" id="EKX31090"/>
    </source>
</evidence>
<reference evidence="3" key="2">
    <citation type="submission" date="2012-11" db="EMBL/GenBank/DDBJ databases">
        <authorList>
            <person name="Kuo A."/>
            <person name="Curtis B.A."/>
            <person name="Tanifuji G."/>
            <person name="Burki F."/>
            <person name="Gruber A."/>
            <person name="Irimia M."/>
            <person name="Maruyama S."/>
            <person name="Arias M.C."/>
            <person name="Ball S.G."/>
            <person name="Gile G.H."/>
            <person name="Hirakawa Y."/>
            <person name="Hopkins J.F."/>
            <person name="Rensing S.A."/>
            <person name="Schmutz J."/>
            <person name="Symeonidi A."/>
            <person name="Elias M."/>
            <person name="Eveleigh R.J."/>
            <person name="Herman E.K."/>
            <person name="Klute M.J."/>
            <person name="Nakayama T."/>
            <person name="Obornik M."/>
            <person name="Reyes-Prieto A."/>
            <person name="Armbrust E.V."/>
            <person name="Aves S.J."/>
            <person name="Beiko R.G."/>
            <person name="Coutinho P."/>
            <person name="Dacks J.B."/>
            <person name="Durnford D.G."/>
            <person name="Fast N.M."/>
            <person name="Green B.R."/>
            <person name="Grisdale C."/>
            <person name="Hempe F."/>
            <person name="Henrissat B."/>
            <person name="Hoppner M.P."/>
            <person name="Ishida K.-I."/>
            <person name="Kim E."/>
            <person name="Koreny L."/>
            <person name="Kroth P.G."/>
            <person name="Liu Y."/>
            <person name="Malik S.-B."/>
            <person name="Maier U.G."/>
            <person name="McRose D."/>
            <person name="Mock T."/>
            <person name="Neilson J.A."/>
            <person name="Onodera N.T."/>
            <person name="Poole A.M."/>
            <person name="Pritham E.J."/>
            <person name="Richards T.A."/>
            <person name="Rocap G."/>
            <person name="Roy S.W."/>
            <person name="Sarai C."/>
            <person name="Schaack S."/>
            <person name="Shirato S."/>
            <person name="Slamovits C.H."/>
            <person name="Spencer D.F."/>
            <person name="Suzuki S."/>
            <person name="Worden A.Z."/>
            <person name="Zauner S."/>
            <person name="Barry K."/>
            <person name="Bell C."/>
            <person name="Bharti A.K."/>
            <person name="Crow J.A."/>
            <person name="Grimwood J."/>
            <person name="Kramer R."/>
            <person name="Lindquist E."/>
            <person name="Lucas S."/>
            <person name="Salamov A."/>
            <person name="McFadden G.I."/>
            <person name="Lane C.E."/>
            <person name="Keeling P.J."/>
            <person name="Gray M.W."/>
            <person name="Grigoriev I.V."/>
            <person name="Archibald J.M."/>
        </authorList>
    </citation>
    <scope>NUCLEOTIDE SEQUENCE</scope>
    <source>
        <strain evidence="3">CCMP2712</strain>
    </source>
</reference>
<dbReference type="RefSeq" id="XP_005818070.1">
    <property type="nucleotide sequence ID" value="XM_005818013.1"/>
</dbReference>
<name>L1I5F4_GUITC</name>
<dbReference type="GeneID" id="17287812"/>